<proteinExistence type="predicted"/>
<reference evidence="3" key="1">
    <citation type="journal article" date="2010" name="Nature">
        <title>The Amphimedon queenslandica genome and the evolution of animal complexity.</title>
        <authorList>
            <person name="Srivastava M."/>
            <person name="Simakov O."/>
            <person name="Chapman J."/>
            <person name="Fahey B."/>
            <person name="Gauthier M.E."/>
            <person name="Mitros T."/>
            <person name="Richards G.S."/>
            <person name="Conaco C."/>
            <person name="Dacre M."/>
            <person name="Hellsten U."/>
            <person name="Larroux C."/>
            <person name="Putnam N.H."/>
            <person name="Stanke M."/>
            <person name="Adamska M."/>
            <person name="Darling A."/>
            <person name="Degnan S.M."/>
            <person name="Oakley T.H."/>
            <person name="Plachetzki D.C."/>
            <person name="Zhai Y."/>
            <person name="Adamski M."/>
            <person name="Calcino A."/>
            <person name="Cummins S.F."/>
            <person name="Goodstein D.M."/>
            <person name="Harris C."/>
            <person name="Jackson D.J."/>
            <person name="Leys S.P."/>
            <person name="Shu S."/>
            <person name="Woodcroft B.J."/>
            <person name="Vervoort M."/>
            <person name="Kosik K.S."/>
            <person name="Manning G."/>
            <person name="Degnan B.M."/>
            <person name="Rokhsar D.S."/>
        </authorList>
    </citation>
    <scope>NUCLEOTIDE SEQUENCE [LARGE SCALE GENOMIC DNA]</scope>
</reference>
<protein>
    <recommendedName>
        <fullName evidence="4">ZAD domain-containing protein</fullName>
    </recommendedName>
</protein>
<name>A0AAN0JR59_AMPQE</name>
<dbReference type="Proteomes" id="UP000007879">
    <property type="component" value="Unassembled WGS sequence"/>
</dbReference>
<dbReference type="KEGG" id="aqu:109587521"/>
<dbReference type="RefSeq" id="XP_019859324.1">
    <property type="nucleotide sequence ID" value="XM_020003765.1"/>
</dbReference>
<keyword evidence="3" id="KW-1185">Reference proteome</keyword>
<evidence type="ECO:0008006" key="4">
    <source>
        <dbReference type="Google" id="ProtNLM"/>
    </source>
</evidence>
<organism evidence="2 3">
    <name type="scientific">Amphimedon queenslandica</name>
    <name type="common">Sponge</name>
    <dbReference type="NCBI Taxonomy" id="400682"/>
    <lineage>
        <taxon>Eukaryota</taxon>
        <taxon>Metazoa</taxon>
        <taxon>Porifera</taxon>
        <taxon>Demospongiae</taxon>
        <taxon>Heteroscleromorpha</taxon>
        <taxon>Haplosclerida</taxon>
        <taxon>Niphatidae</taxon>
        <taxon>Amphimedon</taxon>
    </lineage>
</organism>
<evidence type="ECO:0000313" key="3">
    <source>
        <dbReference type="Proteomes" id="UP000007879"/>
    </source>
</evidence>
<dbReference type="GeneID" id="109587521"/>
<dbReference type="AlphaFoldDB" id="A0AAN0JR59"/>
<evidence type="ECO:0000313" key="2">
    <source>
        <dbReference type="EnsemblMetazoa" id="XP_019859324.1"/>
    </source>
</evidence>
<evidence type="ECO:0000256" key="1">
    <source>
        <dbReference type="SAM" id="MobiDB-lite"/>
    </source>
</evidence>
<reference evidence="2" key="2">
    <citation type="submission" date="2024-06" db="UniProtKB">
        <authorList>
            <consortium name="EnsemblMetazoa"/>
        </authorList>
    </citation>
    <scope>IDENTIFICATION</scope>
</reference>
<accession>A0AAN0JR59</accession>
<dbReference type="EnsemblMetazoa" id="XM_020003765.1">
    <property type="protein sequence ID" value="XP_019859324.1"/>
    <property type="gene ID" value="LOC109587521"/>
</dbReference>
<sequence length="238" mass="26063">MAEVEGEKCCLCFTEVYSRSIKSKRIRLDRDAAKKSRDVLDSLSLRYFGLSFSKATTSKALFCHKCRAKAEGLAALAEKIQCVEKDLASAIGVVLEKAQPGPSKRSLPGSSVSVGTPSRKRQKNNEEISSSGLEETNGVAIQPQEKADTNVVSVKITLPSGKQNYNITTPSRRKSIESLARKHFRSFSSSVTSCSTISRFILRDICNTIKKEMKSISSDTNDSLLRDSNDVTLITVST</sequence>
<feature type="region of interest" description="Disordered" evidence="1">
    <location>
        <begin position="99"/>
        <end position="144"/>
    </location>
</feature>